<protein>
    <submittedName>
        <fullName evidence="1">Uncharacterized protein</fullName>
    </submittedName>
</protein>
<dbReference type="EMBL" id="CAUYUJ010015861">
    <property type="protein sequence ID" value="CAK0859031.1"/>
    <property type="molecule type" value="Genomic_DNA"/>
</dbReference>
<feature type="non-terminal residue" evidence="1">
    <location>
        <position position="1"/>
    </location>
</feature>
<feature type="non-terminal residue" evidence="1">
    <location>
        <position position="52"/>
    </location>
</feature>
<sequence length="52" mass="6032">VFLAKLMGQRPMPIQIQRYTQLVFGLERTGEAKREVLGGILANIQELQYQRE</sequence>
<proteinExistence type="predicted"/>
<dbReference type="Proteomes" id="UP001189429">
    <property type="component" value="Unassembled WGS sequence"/>
</dbReference>
<keyword evidence="2" id="KW-1185">Reference proteome</keyword>
<gene>
    <name evidence="1" type="ORF">PCOR1329_LOCUS48532</name>
</gene>
<reference evidence="1" key="1">
    <citation type="submission" date="2023-10" db="EMBL/GenBank/DDBJ databases">
        <authorList>
            <person name="Chen Y."/>
            <person name="Shah S."/>
            <person name="Dougan E. K."/>
            <person name="Thang M."/>
            <person name="Chan C."/>
        </authorList>
    </citation>
    <scope>NUCLEOTIDE SEQUENCE [LARGE SCALE GENOMIC DNA]</scope>
</reference>
<organism evidence="1 2">
    <name type="scientific">Prorocentrum cordatum</name>
    <dbReference type="NCBI Taxonomy" id="2364126"/>
    <lineage>
        <taxon>Eukaryota</taxon>
        <taxon>Sar</taxon>
        <taxon>Alveolata</taxon>
        <taxon>Dinophyceae</taxon>
        <taxon>Prorocentrales</taxon>
        <taxon>Prorocentraceae</taxon>
        <taxon>Prorocentrum</taxon>
    </lineage>
</organism>
<comment type="caution">
    <text evidence="1">The sequence shown here is derived from an EMBL/GenBank/DDBJ whole genome shotgun (WGS) entry which is preliminary data.</text>
</comment>
<evidence type="ECO:0000313" key="2">
    <source>
        <dbReference type="Proteomes" id="UP001189429"/>
    </source>
</evidence>
<name>A0ABN9ULG6_9DINO</name>
<evidence type="ECO:0000313" key="1">
    <source>
        <dbReference type="EMBL" id="CAK0859031.1"/>
    </source>
</evidence>
<accession>A0ABN9ULG6</accession>